<evidence type="ECO:0000256" key="3">
    <source>
        <dbReference type="ARBA" id="ARBA00004389"/>
    </source>
</evidence>
<evidence type="ECO:0000256" key="9">
    <source>
        <dbReference type="ARBA" id="ARBA00022827"/>
    </source>
</evidence>
<dbReference type="InterPro" id="IPR002255">
    <property type="entry name" value="Flavin_mOase_3"/>
</dbReference>
<dbReference type="Pfam" id="PF00743">
    <property type="entry name" value="FMO-like"/>
    <property type="match status" value="4"/>
</dbReference>
<organism evidence="17 18">
    <name type="scientific">Diceros bicornis minor</name>
    <name type="common">South-central black rhinoceros</name>
    <dbReference type="NCBI Taxonomy" id="77932"/>
    <lineage>
        <taxon>Eukaryota</taxon>
        <taxon>Metazoa</taxon>
        <taxon>Chordata</taxon>
        <taxon>Craniata</taxon>
        <taxon>Vertebrata</taxon>
        <taxon>Euteleostomi</taxon>
        <taxon>Mammalia</taxon>
        <taxon>Eutheria</taxon>
        <taxon>Laurasiatheria</taxon>
        <taxon>Perissodactyla</taxon>
        <taxon>Rhinocerotidae</taxon>
        <taxon>Diceros</taxon>
    </lineage>
</organism>
<dbReference type="EMBL" id="JACDTQ010002688">
    <property type="protein sequence ID" value="KAF5916616.1"/>
    <property type="molecule type" value="Genomic_DNA"/>
</dbReference>
<keyword evidence="13" id="KW-0560">Oxidoreductase</keyword>
<keyword evidence="10" id="KW-0492">Microsome</keyword>
<evidence type="ECO:0000256" key="15">
    <source>
        <dbReference type="ARBA" id="ARBA00023136"/>
    </source>
</evidence>
<evidence type="ECO:0000256" key="1">
    <source>
        <dbReference type="ARBA" id="ARBA00001974"/>
    </source>
</evidence>
<dbReference type="InterPro" id="IPR020946">
    <property type="entry name" value="Flavin_mOase-like"/>
</dbReference>
<evidence type="ECO:0000256" key="10">
    <source>
        <dbReference type="ARBA" id="ARBA00022848"/>
    </source>
</evidence>
<feature type="non-terminal residue" evidence="17">
    <location>
        <position position="1"/>
    </location>
</feature>
<comment type="cofactor">
    <cofactor evidence="1">
        <name>FAD</name>
        <dbReference type="ChEBI" id="CHEBI:57692"/>
    </cofactor>
</comment>
<keyword evidence="9" id="KW-0274">FAD</keyword>
<dbReference type="PANTHER" id="PTHR23023">
    <property type="entry name" value="DIMETHYLANILINE MONOOXYGENASE"/>
    <property type="match status" value="1"/>
</dbReference>
<feature type="compositionally biased region" description="Basic and acidic residues" evidence="16">
    <location>
        <begin position="11"/>
        <end position="23"/>
    </location>
</feature>
<gene>
    <name evidence="17" type="ORF">HPG69_005411</name>
</gene>
<keyword evidence="8" id="KW-0256">Endoplasmic reticulum</keyword>
<dbReference type="Proteomes" id="UP000551758">
    <property type="component" value="Unassembled WGS sequence"/>
</dbReference>
<evidence type="ECO:0000256" key="4">
    <source>
        <dbReference type="ARBA" id="ARBA00009183"/>
    </source>
</evidence>
<dbReference type="PRINTS" id="PR01123">
    <property type="entry name" value="FMOXYGENASE3"/>
</dbReference>
<evidence type="ECO:0000256" key="13">
    <source>
        <dbReference type="ARBA" id="ARBA00023002"/>
    </source>
</evidence>
<comment type="similarity">
    <text evidence="4">Belongs to the FMO family.</text>
</comment>
<keyword evidence="15" id="KW-0472">Membrane</keyword>
<keyword evidence="18" id="KW-1185">Reference proteome</keyword>
<dbReference type="FunFam" id="3.50.50.60:FF:000023">
    <property type="entry name" value="Dimethylaniline monooxygenase [N-oxide-forming]"/>
    <property type="match status" value="1"/>
</dbReference>
<sequence length="720" mass="82016">CKKNSLECCETDKKSNRRSEKSGESGGNWTIRKKYPQVITTNMNTNPKHAGKQAQLETFAPNPLQRDMVPWDMALKGSGPDSNIDPTANLSPVPSYRELLVLRGKEGSWLRVRPLMAKPSKVAIIRAGISGLTSVRCCLEEGLEPTCFERSNDIGGLWKFSGDGSQCKSNLISSNSNSGGRSQKLHIRKDRAEEGRASIYQPVFTNFSKEMMCFPDLPYPDDYPDHMHHSKFREYVQTFAQKKNLLRHIQFEKHCKEKNKTLRIVSRRNFFLVFFETLVSSIKKCPIFLVTGQLEVVSEKGGKQESTIFDAIMIYSGHHVYPILPTYSFSGLHQFQGRYHHSHNYKGPEAFKEKRVLVMGLESSGSDIAVKLIIWLHSFNRGLFTLTHLFKSAPAWILREMYGDVHNCVIFAYFLQIDFEIYVPSPDVTISTRSGSWVMSRVWDNGYPWDTLYVTCFASFLWNTLPLFISGWLYVKKMNPWFKHENYGLMPLNGALKKDPVFNDKLLSCILCCTVFLKPSVKEFTETSAVFEDQPMFEAIDSIIFPTGYDYAYPFLDDSIIKSRNNEVTFPLGLPSPQLTCRPAGLLNCLQADSCTLPTTSEMTDDIDEKMGKKLKWFGQSQTLQTDHVTYMGELGSFTEAKPNIPWLFLTDPQLALEFRLMGPGKLDGARNAILTQRDRTVKPTKARAVSEVQRPQPFYNLLKMLSFPVLLLAVLLLFY</sequence>
<dbReference type="GO" id="GO:0005789">
    <property type="term" value="C:endoplasmic reticulum membrane"/>
    <property type="evidence" value="ECO:0007669"/>
    <property type="project" value="UniProtKB-SubCell"/>
</dbReference>
<feature type="region of interest" description="Disordered" evidence="16">
    <location>
        <begin position="11"/>
        <end position="30"/>
    </location>
</feature>
<evidence type="ECO:0000256" key="11">
    <source>
        <dbReference type="ARBA" id="ARBA00022857"/>
    </source>
</evidence>
<evidence type="ECO:0000256" key="2">
    <source>
        <dbReference type="ARBA" id="ARBA00004111"/>
    </source>
</evidence>
<dbReference type="SUPFAM" id="SSF51905">
    <property type="entry name" value="FAD/NAD(P)-binding domain"/>
    <property type="match status" value="2"/>
</dbReference>
<dbReference type="Gene3D" id="3.50.50.60">
    <property type="entry name" value="FAD/NAD(P)-binding domain"/>
    <property type="match status" value="2"/>
</dbReference>
<evidence type="ECO:0000256" key="7">
    <source>
        <dbReference type="ARBA" id="ARBA00022692"/>
    </source>
</evidence>
<dbReference type="InterPro" id="IPR050346">
    <property type="entry name" value="FMO-like"/>
</dbReference>
<accession>A0A7J7EMG2</accession>
<dbReference type="GO" id="GO:0050661">
    <property type="term" value="F:NADP binding"/>
    <property type="evidence" value="ECO:0007669"/>
    <property type="project" value="InterPro"/>
</dbReference>
<evidence type="ECO:0000256" key="6">
    <source>
        <dbReference type="ARBA" id="ARBA00022630"/>
    </source>
</evidence>
<dbReference type="EC" id="1.14.13.8" evidence="5"/>
<dbReference type="InterPro" id="IPR036188">
    <property type="entry name" value="FAD/NAD-bd_sf"/>
</dbReference>
<evidence type="ECO:0000256" key="16">
    <source>
        <dbReference type="SAM" id="MobiDB-lite"/>
    </source>
</evidence>
<evidence type="ECO:0000313" key="18">
    <source>
        <dbReference type="Proteomes" id="UP000551758"/>
    </source>
</evidence>
<keyword evidence="14" id="KW-0503">Monooxygenase</keyword>
<dbReference type="InterPro" id="IPR000960">
    <property type="entry name" value="Flavin_mOase"/>
</dbReference>
<proteinExistence type="inferred from homology"/>
<comment type="caution">
    <text evidence="17">The sequence shown here is derived from an EMBL/GenBank/DDBJ whole genome shotgun (WGS) entry which is preliminary data.</text>
</comment>
<keyword evidence="6" id="KW-0285">Flavoprotein</keyword>
<evidence type="ECO:0000313" key="17">
    <source>
        <dbReference type="EMBL" id="KAF5916616.1"/>
    </source>
</evidence>
<keyword evidence="12" id="KW-1133">Transmembrane helix</keyword>
<protein>
    <recommendedName>
        <fullName evidence="5">flavin-containing monooxygenase</fullName>
        <ecNumber evidence="5">1.14.13.8</ecNumber>
    </recommendedName>
</protein>
<evidence type="ECO:0000256" key="8">
    <source>
        <dbReference type="ARBA" id="ARBA00022824"/>
    </source>
</evidence>
<evidence type="ECO:0000256" key="14">
    <source>
        <dbReference type="ARBA" id="ARBA00023033"/>
    </source>
</evidence>
<keyword evidence="7" id="KW-0812">Transmembrane</keyword>
<dbReference type="GO" id="GO:0004499">
    <property type="term" value="F:N,N-dimethylaniline monooxygenase activity"/>
    <property type="evidence" value="ECO:0007669"/>
    <property type="project" value="InterPro"/>
</dbReference>
<dbReference type="PIRSF" id="PIRSF000332">
    <property type="entry name" value="FMO"/>
    <property type="match status" value="1"/>
</dbReference>
<comment type="subcellular location">
    <subcellularLocation>
        <location evidence="3">Endoplasmic reticulum membrane</location>
        <topology evidence="3">Single-pass membrane protein</topology>
    </subcellularLocation>
    <subcellularLocation>
        <location evidence="2">Microsome membrane</location>
        <topology evidence="2">Single-pass membrane protein</topology>
    </subcellularLocation>
</comment>
<evidence type="ECO:0000256" key="5">
    <source>
        <dbReference type="ARBA" id="ARBA00012850"/>
    </source>
</evidence>
<dbReference type="AlphaFoldDB" id="A0A7J7EMG2"/>
<evidence type="ECO:0000256" key="12">
    <source>
        <dbReference type="ARBA" id="ARBA00022989"/>
    </source>
</evidence>
<keyword evidence="11" id="KW-0521">NADP</keyword>
<dbReference type="GO" id="GO:0050660">
    <property type="term" value="F:flavin adenine dinucleotide binding"/>
    <property type="evidence" value="ECO:0007669"/>
    <property type="project" value="InterPro"/>
</dbReference>
<name>A0A7J7EMG2_DICBM</name>
<reference evidence="17 18" key="1">
    <citation type="journal article" date="2020" name="Mol. Biol. Evol.">
        <title>Interspecific Gene Flow and the Evolution of Specialization in Black and White Rhinoceros.</title>
        <authorList>
            <person name="Moodley Y."/>
            <person name="Westbury M.V."/>
            <person name="Russo I.M."/>
            <person name="Gopalakrishnan S."/>
            <person name="Rakotoarivelo A."/>
            <person name="Olsen R.A."/>
            <person name="Prost S."/>
            <person name="Tunstall T."/>
            <person name="Ryder O.A."/>
            <person name="Dalen L."/>
            <person name="Bruford M.W."/>
        </authorList>
    </citation>
    <scope>NUCLEOTIDE SEQUENCE [LARGE SCALE GENOMIC DNA]</scope>
    <source>
        <strain evidence="17">SBR-YM</strain>
        <tissue evidence="17">Skin</tissue>
    </source>
</reference>